<dbReference type="InterPro" id="IPR008965">
    <property type="entry name" value="CBM2/CBM3_carb-bd_dom_sf"/>
</dbReference>
<feature type="domain" description="Fibronectin type-III" evidence="8">
    <location>
        <begin position="284"/>
        <end position="369"/>
    </location>
</feature>
<dbReference type="SUPFAM" id="SSF49899">
    <property type="entry name" value="Concanavalin A-like lectins/glucanases"/>
    <property type="match status" value="1"/>
</dbReference>
<dbReference type="Proteomes" id="UP001344658">
    <property type="component" value="Unassembled WGS sequence"/>
</dbReference>
<proteinExistence type="inferred from homology"/>
<dbReference type="SUPFAM" id="SSF49265">
    <property type="entry name" value="Fibronectin type III"/>
    <property type="match status" value="1"/>
</dbReference>
<comment type="caution">
    <text evidence="10">The sequence shown here is derived from an EMBL/GenBank/DDBJ whole genome shotgun (WGS) entry which is preliminary data.</text>
</comment>
<dbReference type="SUPFAM" id="SSF49384">
    <property type="entry name" value="Carbohydrate-binding domain"/>
    <property type="match status" value="1"/>
</dbReference>
<feature type="signal peptide" evidence="7">
    <location>
        <begin position="1"/>
        <end position="46"/>
    </location>
</feature>
<protein>
    <submittedName>
        <fullName evidence="10">Cellulose binding domain-containing protein</fullName>
    </submittedName>
</protein>
<evidence type="ECO:0000259" key="8">
    <source>
        <dbReference type="PROSITE" id="PS50853"/>
    </source>
</evidence>
<comment type="similarity">
    <text evidence="1 6">Belongs to the glycosyl hydrolase 12 (cellulase H) family.</text>
</comment>
<dbReference type="Pfam" id="PF00041">
    <property type="entry name" value="fn3"/>
    <property type="match status" value="1"/>
</dbReference>
<dbReference type="InterPro" id="IPR013783">
    <property type="entry name" value="Ig-like_fold"/>
</dbReference>
<dbReference type="SMART" id="SM00637">
    <property type="entry name" value="CBD_II"/>
    <property type="match status" value="1"/>
</dbReference>
<keyword evidence="6" id="KW-0378">Hydrolase</keyword>
<evidence type="ECO:0000256" key="2">
    <source>
        <dbReference type="ARBA" id="ARBA00022729"/>
    </source>
</evidence>
<dbReference type="InterPro" id="IPR003961">
    <property type="entry name" value="FN3_dom"/>
</dbReference>
<dbReference type="InterPro" id="IPR001919">
    <property type="entry name" value="CBD2"/>
</dbReference>
<dbReference type="Pfam" id="PF00553">
    <property type="entry name" value="CBM_2"/>
    <property type="match status" value="1"/>
</dbReference>
<evidence type="ECO:0000256" key="5">
    <source>
        <dbReference type="ARBA" id="ARBA00023326"/>
    </source>
</evidence>
<dbReference type="Gene3D" id="2.60.40.10">
    <property type="entry name" value="Immunoglobulins"/>
    <property type="match status" value="1"/>
</dbReference>
<evidence type="ECO:0000256" key="7">
    <source>
        <dbReference type="SAM" id="SignalP"/>
    </source>
</evidence>
<dbReference type="PROSITE" id="PS50853">
    <property type="entry name" value="FN3"/>
    <property type="match status" value="1"/>
</dbReference>
<organism evidence="10 11">
    <name type="scientific">Actinacidiphila polyblastidii</name>
    <dbReference type="NCBI Taxonomy" id="3110430"/>
    <lineage>
        <taxon>Bacteria</taxon>
        <taxon>Bacillati</taxon>
        <taxon>Actinomycetota</taxon>
        <taxon>Actinomycetes</taxon>
        <taxon>Kitasatosporales</taxon>
        <taxon>Streptomycetaceae</taxon>
        <taxon>Actinacidiphila</taxon>
    </lineage>
</organism>
<dbReference type="SMART" id="SM00060">
    <property type="entry name" value="FN3"/>
    <property type="match status" value="1"/>
</dbReference>
<keyword evidence="11" id="KW-1185">Reference proteome</keyword>
<gene>
    <name evidence="10" type="ORF">V2S66_25675</name>
</gene>
<accession>A0ABU7PHN5</accession>
<dbReference type="PANTHER" id="PTHR34002:SF9">
    <property type="entry name" value="XYLOGLUCAN-SPECIFIC ENDO-BETA-1,4-GLUCANASE A"/>
    <property type="match status" value="1"/>
</dbReference>
<dbReference type="InterPro" id="IPR013319">
    <property type="entry name" value="GH11/12"/>
</dbReference>
<feature type="chain" id="PRO_5047260076" evidence="7">
    <location>
        <begin position="47"/>
        <end position="474"/>
    </location>
</feature>
<dbReference type="InterPro" id="IPR013320">
    <property type="entry name" value="ConA-like_dom_sf"/>
</dbReference>
<keyword evidence="4 6" id="KW-0326">Glycosidase</keyword>
<dbReference type="Pfam" id="PF01670">
    <property type="entry name" value="Glyco_hydro_12"/>
    <property type="match status" value="1"/>
</dbReference>
<evidence type="ECO:0000259" key="9">
    <source>
        <dbReference type="PROSITE" id="PS51173"/>
    </source>
</evidence>
<evidence type="ECO:0000313" key="10">
    <source>
        <dbReference type="EMBL" id="MEE4545343.1"/>
    </source>
</evidence>
<dbReference type="CDD" id="cd00063">
    <property type="entry name" value="FN3"/>
    <property type="match status" value="1"/>
</dbReference>
<reference evidence="10 11" key="1">
    <citation type="submission" date="2023-12" db="EMBL/GenBank/DDBJ databases">
        <title>Streptomyces sp. V4-01.</title>
        <authorList>
            <person name="Somphong A."/>
            <person name="Phongsopitanun W."/>
        </authorList>
    </citation>
    <scope>NUCLEOTIDE SEQUENCE [LARGE SCALE GENOMIC DNA]</scope>
    <source>
        <strain evidence="10 11">V4-01</strain>
    </source>
</reference>
<dbReference type="RefSeq" id="WP_330798886.1">
    <property type="nucleotide sequence ID" value="NZ_JAZEWV010000028.1"/>
</dbReference>
<keyword evidence="3 6" id="KW-0119">Carbohydrate metabolism</keyword>
<keyword evidence="2 7" id="KW-0732">Signal</keyword>
<feature type="domain" description="CBM2" evidence="9">
    <location>
        <begin position="373"/>
        <end position="474"/>
    </location>
</feature>
<dbReference type="InterPro" id="IPR012291">
    <property type="entry name" value="CBM2_carb-bd_dom_sf"/>
</dbReference>
<dbReference type="EMBL" id="JAZEWV010000028">
    <property type="protein sequence ID" value="MEE4545343.1"/>
    <property type="molecule type" value="Genomic_DNA"/>
</dbReference>
<name>A0ABU7PHN5_9ACTN</name>
<evidence type="ECO:0000256" key="4">
    <source>
        <dbReference type="ARBA" id="ARBA00023295"/>
    </source>
</evidence>
<dbReference type="Gene3D" id="2.60.120.180">
    <property type="match status" value="1"/>
</dbReference>
<evidence type="ECO:0000256" key="1">
    <source>
        <dbReference type="ARBA" id="ARBA00005519"/>
    </source>
</evidence>
<evidence type="ECO:0000313" key="11">
    <source>
        <dbReference type="Proteomes" id="UP001344658"/>
    </source>
</evidence>
<keyword evidence="5 6" id="KW-0624">Polysaccharide degradation</keyword>
<evidence type="ECO:0000256" key="3">
    <source>
        <dbReference type="ARBA" id="ARBA00023277"/>
    </source>
</evidence>
<dbReference type="Gene3D" id="2.60.40.290">
    <property type="match status" value="1"/>
</dbReference>
<dbReference type="InterPro" id="IPR036116">
    <property type="entry name" value="FN3_sf"/>
</dbReference>
<evidence type="ECO:0000256" key="6">
    <source>
        <dbReference type="RuleBase" id="RU361163"/>
    </source>
</evidence>
<dbReference type="PROSITE" id="PS51173">
    <property type="entry name" value="CBM2"/>
    <property type="match status" value="1"/>
</dbReference>
<sequence>MKRLLVRSHPPLGHRPLRHRLRTAAAAATAAAALLLPVTLAQPAHAATTTCEPQGTIAAGDYTIQANEWNSTTQQCISYNGGTGWSIDTANFNLTTSGAPATYPSIFKGCHWGDCTPNSGLPIQISKLGSATSSWNTTQVGSGAYDVAYDLWINSTPTTTGQPDGTEIMIWLNSRGGVQPFGGKTGTSSAAGHSWDVWTGNQTSWKIVSYVLQGGGTSFSGLDVKALIDDAVSRGSVNAAHYLIDAEAGFEVWQGGQGLATNSFSFAASTGGGNPGGDTQAPSAPGGVTVAGTTASTASLSWSPSSDNVGVTGYDVYRGTQLAGSVTGTSFTDSGLAASTAYTYTVKARDAAGNVSAASAPVTATTAAGGGTNPPPAGGCTATYKVSNDWGSGFTADVTVTSGSSAIHGWKVGWTYGGSQRITNAWNATVTQSGASVSAVNAAYNGALGASASTSFGFQGTGSGAVPALTCTAS</sequence>
<dbReference type="InterPro" id="IPR002594">
    <property type="entry name" value="GH12"/>
</dbReference>
<dbReference type="PANTHER" id="PTHR34002">
    <property type="entry name" value="BLR1656 PROTEIN"/>
    <property type="match status" value="1"/>
</dbReference>